<feature type="region of interest" description="Disordered" evidence="5">
    <location>
        <begin position="222"/>
        <end position="255"/>
    </location>
</feature>
<dbReference type="InterPro" id="IPR044285">
    <property type="entry name" value="PWP1"/>
</dbReference>
<feature type="region of interest" description="Disordered" evidence="5">
    <location>
        <begin position="36"/>
        <end position="80"/>
    </location>
</feature>
<name>A0A7S2DB83_9STRA</name>
<dbReference type="GO" id="GO:0006364">
    <property type="term" value="P:rRNA processing"/>
    <property type="evidence" value="ECO:0007669"/>
    <property type="project" value="InterPro"/>
</dbReference>
<keyword evidence="3" id="KW-0677">Repeat</keyword>
<feature type="compositionally biased region" description="Acidic residues" evidence="5">
    <location>
        <begin position="50"/>
        <end position="68"/>
    </location>
</feature>
<dbReference type="SMART" id="SM00320">
    <property type="entry name" value="WD40"/>
    <property type="match status" value="5"/>
</dbReference>
<feature type="region of interest" description="Disordered" evidence="5">
    <location>
        <begin position="98"/>
        <end position="120"/>
    </location>
</feature>
<keyword evidence="2 4" id="KW-0853">WD repeat</keyword>
<evidence type="ECO:0000256" key="5">
    <source>
        <dbReference type="SAM" id="MobiDB-lite"/>
    </source>
</evidence>
<dbReference type="InterPro" id="IPR036322">
    <property type="entry name" value="WD40_repeat_dom_sf"/>
</dbReference>
<dbReference type="InterPro" id="IPR001680">
    <property type="entry name" value="WD40_rpt"/>
</dbReference>
<dbReference type="Gene3D" id="2.130.10.10">
    <property type="entry name" value="YVTN repeat-like/Quinoprotein amine dehydrogenase"/>
    <property type="match status" value="1"/>
</dbReference>
<feature type="repeat" description="WD" evidence="4">
    <location>
        <begin position="256"/>
        <end position="298"/>
    </location>
</feature>
<evidence type="ECO:0000256" key="1">
    <source>
        <dbReference type="ARBA" id="ARBA00022553"/>
    </source>
</evidence>
<dbReference type="AlphaFoldDB" id="A0A7S2DB83"/>
<evidence type="ECO:0000256" key="4">
    <source>
        <dbReference type="PROSITE-ProRule" id="PRU00221"/>
    </source>
</evidence>
<dbReference type="EMBL" id="HBGS01040284">
    <property type="protein sequence ID" value="CAD9449233.1"/>
    <property type="molecule type" value="Transcribed_RNA"/>
</dbReference>
<dbReference type="PROSITE" id="PS50082">
    <property type="entry name" value="WD_REPEATS_2"/>
    <property type="match status" value="1"/>
</dbReference>
<feature type="compositionally biased region" description="Basic and acidic residues" evidence="5">
    <location>
        <begin position="69"/>
        <end position="80"/>
    </location>
</feature>
<proteinExistence type="predicted"/>
<dbReference type="PRINTS" id="PR00320">
    <property type="entry name" value="GPROTEINBRPT"/>
</dbReference>
<accession>A0A7S2DB83</accession>
<evidence type="ECO:0000256" key="2">
    <source>
        <dbReference type="ARBA" id="ARBA00022574"/>
    </source>
</evidence>
<gene>
    <name evidence="6" type="ORF">DSPE1174_LOCUS20684</name>
</gene>
<evidence type="ECO:0008006" key="7">
    <source>
        <dbReference type="Google" id="ProtNLM"/>
    </source>
</evidence>
<dbReference type="PANTHER" id="PTHR14091">
    <property type="entry name" value="PERIODIC TRYPTOPHAN PROTEIN 1"/>
    <property type="match status" value="1"/>
</dbReference>
<evidence type="ECO:0000256" key="3">
    <source>
        <dbReference type="ARBA" id="ARBA00022737"/>
    </source>
</evidence>
<dbReference type="InterPro" id="IPR015943">
    <property type="entry name" value="WD40/YVTN_repeat-like_dom_sf"/>
</dbReference>
<feature type="compositionally biased region" description="Basic and acidic residues" evidence="5">
    <location>
        <begin position="36"/>
        <end position="48"/>
    </location>
</feature>
<protein>
    <recommendedName>
        <fullName evidence="7">Anaphase-promoting complex subunit 4 WD40 domain-containing protein</fullName>
    </recommendedName>
</protein>
<dbReference type="SUPFAM" id="SSF50978">
    <property type="entry name" value="WD40 repeat-like"/>
    <property type="match status" value="1"/>
</dbReference>
<dbReference type="PANTHER" id="PTHR14091:SF0">
    <property type="entry name" value="PERIODIC TRYPTOPHAN PROTEIN 1 HOMOLOG"/>
    <property type="match status" value="1"/>
</dbReference>
<sequence>MICAVSFIPSGSCRRDPLRYELSPEEAEALRLAAEAKEEFADDSRAEALETVENEGEENEDIEEDDAEGIDHDTSELPPELRMDEYDDQDETMLGAAFKGDNIEDPLVGDDDEGSDQEENRIESGDMLIISARTDDDQSLLELNCYDPENGNMWVHHDIALAAFPLAISFMDCAPRTIDPGSAGAFVAVGTFKPGIEIWNLDVIDALEPSAVLGGEIDGGMSAANYGPQQQPSSGGKKRKKKGKKKKAPSAPVMVPDSHTDAVLALDWNRHQRQMLASASADTTVKMWDVTSQQCFHTCRHHGVDKVAAVRWHSTEASVLATGAYDKSVAVLDVRSCEKVTRFAMTADLEDIAWDPHNPALLVAAAEDGMVRCFDVRNTAQPLWSLQAHREEAASTVCFAPHIPGLVATASTDKTVKLWRTTGEGAVPTLVSSKEMAVGKLFSMGWSTEASQPWTLACGGSKGQLAIWEADEQAGLAESFQQS</sequence>
<dbReference type="InterPro" id="IPR020472">
    <property type="entry name" value="WD40_PAC1"/>
</dbReference>
<feature type="compositionally biased region" description="Basic residues" evidence="5">
    <location>
        <begin position="236"/>
        <end position="248"/>
    </location>
</feature>
<evidence type="ECO:0000313" key="6">
    <source>
        <dbReference type="EMBL" id="CAD9449233.1"/>
    </source>
</evidence>
<dbReference type="Pfam" id="PF00400">
    <property type="entry name" value="WD40"/>
    <property type="match status" value="3"/>
</dbReference>
<reference evidence="6" key="1">
    <citation type="submission" date="2021-01" db="EMBL/GenBank/DDBJ databases">
        <authorList>
            <person name="Corre E."/>
            <person name="Pelletier E."/>
            <person name="Niang G."/>
            <person name="Scheremetjew M."/>
            <person name="Finn R."/>
            <person name="Kale V."/>
            <person name="Holt S."/>
            <person name="Cochrane G."/>
            <person name="Meng A."/>
            <person name="Brown T."/>
            <person name="Cohen L."/>
        </authorList>
    </citation>
    <scope>NUCLEOTIDE SEQUENCE</scope>
    <source>
        <strain evidence="6">CCMP1381</strain>
    </source>
</reference>
<dbReference type="PROSITE" id="PS00678">
    <property type="entry name" value="WD_REPEATS_1"/>
    <property type="match status" value="1"/>
</dbReference>
<dbReference type="PROSITE" id="PS50294">
    <property type="entry name" value="WD_REPEATS_REGION"/>
    <property type="match status" value="1"/>
</dbReference>
<organism evidence="6">
    <name type="scientific">Octactis speculum</name>
    <dbReference type="NCBI Taxonomy" id="3111310"/>
    <lineage>
        <taxon>Eukaryota</taxon>
        <taxon>Sar</taxon>
        <taxon>Stramenopiles</taxon>
        <taxon>Ochrophyta</taxon>
        <taxon>Dictyochophyceae</taxon>
        <taxon>Dictyochales</taxon>
        <taxon>Dictyochaceae</taxon>
        <taxon>Octactis</taxon>
    </lineage>
</organism>
<feature type="compositionally biased region" description="Acidic residues" evidence="5">
    <location>
        <begin position="103"/>
        <end position="117"/>
    </location>
</feature>
<keyword evidence="1" id="KW-0597">Phosphoprotein</keyword>
<dbReference type="GO" id="GO:0005634">
    <property type="term" value="C:nucleus"/>
    <property type="evidence" value="ECO:0007669"/>
    <property type="project" value="TreeGrafter"/>
</dbReference>
<dbReference type="InterPro" id="IPR019775">
    <property type="entry name" value="WD40_repeat_CS"/>
</dbReference>